<evidence type="ECO:0000256" key="3">
    <source>
        <dbReference type="ARBA" id="ARBA00022525"/>
    </source>
</evidence>
<proteinExistence type="inferred from homology"/>
<protein>
    <submittedName>
        <fullName evidence="8">Uncharacterized protein</fullName>
    </submittedName>
</protein>
<keyword evidence="6" id="KW-0027">Amidation</keyword>
<comment type="similarity">
    <text evidence="2">Belongs to the tachykinin family.</text>
</comment>
<dbReference type="PANTHER" id="PTHR11250">
    <property type="entry name" value="TACHYKININ"/>
    <property type="match status" value="1"/>
</dbReference>
<dbReference type="AlphaFoldDB" id="A0AAV6FJU9"/>
<keyword evidence="9" id="KW-1185">Reference proteome</keyword>
<dbReference type="Proteomes" id="UP000823561">
    <property type="component" value="Chromosome 22"/>
</dbReference>
<dbReference type="PANTHER" id="PTHR11250:SF5">
    <property type="entry name" value="PROTACHYKININ-1-LIKE ISOFORM X1-RELATED"/>
    <property type="match status" value="1"/>
</dbReference>
<evidence type="ECO:0000256" key="5">
    <source>
        <dbReference type="ARBA" id="ARBA00022729"/>
    </source>
</evidence>
<feature type="signal peptide" evidence="7">
    <location>
        <begin position="1"/>
        <end position="22"/>
    </location>
</feature>
<dbReference type="GO" id="GO:0005576">
    <property type="term" value="C:extracellular region"/>
    <property type="evidence" value="ECO:0007669"/>
    <property type="project" value="UniProtKB-SubCell"/>
</dbReference>
<evidence type="ECO:0000256" key="6">
    <source>
        <dbReference type="ARBA" id="ARBA00022815"/>
    </source>
</evidence>
<feature type="chain" id="PRO_5043989119" evidence="7">
    <location>
        <begin position="23"/>
        <end position="144"/>
    </location>
</feature>
<organism evidence="8 9">
    <name type="scientific">Alosa alosa</name>
    <name type="common">allis shad</name>
    <dbReference type="NCBI Taxonomy" id="278164"/>
    <lineage>
        <taxon>Eukaryota</taxon>
        <taxon>Metazoa</taxon>
        <taxon>Chordata</taxon>
        <taxon>Craniata</taxon>
        <taxon>Vertebrata</taxon>
        <taxon>Euteleostomi</taxon>
        <taxon>Actinopterygii</taxon>
        <taxon>Neopterygii</taxon>
        <taxon>Teleostei</taxon>
        <taxon>Clupei</taxon>
        <taxon>Clupeiformes</taxon>
        <taxon>Clupeoidei</taxon>
        <taxon>Clupeidae</taxon>
        <taxon>Alosa</taxon>
    </lineage>
</organism>
<name>A0AAV6FJU9_9TELE</name>
<evidence type="ECO:0000256" key="4">
    <source>
        <dbReference type="ARBA" id="ARBA00022685"/>
    </source>
</evidence>
<evidence type="ECO:0000256" key="7">
    <source>
        <dbReference type="SAM" id="SignalP"/>
    </source>
</evidence>
<evidence type="ECO:0000256" key="1">
    <source>
        <dbReference type="ARBA" id="ARBA00004613"/>
    </source>
</evidence>
<keyword evidence="3" id="KW-0964">Secreted</keyword>
<comment type="caution">
    <text evidence="8">The sequence shown here is derived from an EMBL/GenBank/DDBJ whole genome shotgun (WGS) entry which is preliminary data.</text>
</comment>
<dbReference type="EMBL" id="JADWDJ010000022">
    <property type="protein sequence ID" value="KAG5262988.1"/>
    <property type="molecule type" value="Genomic_DNA"/>
</dbReference>
<gene>
    <name evidence="8" type="ORF">AALO_G00281200</name>
</gene>
<sequence>METWKLLATFMLLIALVYSAQGISLTLDRDNWISKDWQEEPVLEQLAEQEESLMKRSKARQFYGLMGKRSATSSQRPAPVQRRGHKGAVFIGLMGRRDAVSEGQRAGALRRITPEEDTSSAADMMEESNQHLDLEEDWNKHLYY</sequence>
<evidence type="ECO:0000313" key="8">
    <source>
        <dbReference type="EMBL" id="KAG5262988.1"/>
    </source>
</evidence>
<keyword evidence="4" id="KW-0165">Cleavage on pair of basic residues</keyword>
<evidence type="ECO:0000256" key="2">
    <source>
        <dbReference type="ARBA" id="ARBA00007518"/>
    </source>
</evidence>
<accession>A0AAV6FJU9</accession>
<dbReference type="PROSITE" id="PS00267">
    <property type="entry name" value="TACHYKININ"/>
    <property type="match status" value="1"/>
</dbReference>
<keyword evidence="5 7" id="KW-0732">Signal</keyword>
<evidence type="ECO:0000313" key="9">
    <source>
        <dbReference type="Proteomes" id="UP000823561"/>
    </source>
</evidence>
<dbReference type="InterPro" id="IPR013055">
    <property type="entry name" value="Tachy_Neuro_lke_CS"/>
</dbReference>
<reference evidence="8" key="1">
    <citation type="submission" date="2020-10" db="EMBL/GenBank/DDBJ databases">
        <title>Chromosome-scale genome assembly of the Allis shad, Alosa alosa.</title>
        <authorList>
            <person name="Margot Z."/>
            <person name="Christophe K."/>
            <person name="Cabau C."/>
            <person name="Louis A."/>
            <person name="Berthelot C."/>
            <person name="Parey E."/>
            <person name="Roest Crollius H."/>
            <person name="Montfort J."/>
            <person name="Robinson-Rechavi M."/>
            <person name="Bucao C."/>
            <person name="Bouchez O."/>
            <person name="Gislard M."/>
            <person name="Lluch J."/>
            <person name="Milhes M."/>
            <person name="Lampietro C."/>
            <person name="Lopez Roques C."/>
            <person name="Donnadieu C."/>
            <person name="Braasch I."/>
            <person name="Desvignes T."/>
            <person name="Postlethwait J."/>
            <person name="Bobe J."/>
            <person name="Guiguen Y."/>
        </authorList>
    </citation>
    <scope>NUCLEOTIDE SEQUENCE</scope>
    <source>
        <strain evidence="8">M-15738</strain>
        <tissue evidence="8">Blood</tissue>
    </source>
</reference>
<comment type="subcellular location">
    <subcellularLocation>
        <location evidence="1">Secreted</location>
    </subcellularLocation>
</comment>